<sequence length="94" mass="10922">MEVVDSDQTHDNDEVVTQPKVKPIMLRYKKNFNLILQHLNRKYPDSINKLIGECIKFTAANIDQHGEITKELKANGEEFYAFPPPPETDHLKWS</sequence>
<accession>A0A8X6YQE3</accession>
<organism evidence="1 2">
    <name type="scientific">Trichonephila inaurata madagascariensis</name>
    <dbReference type="NCBI Taxonomy" id="2747483"/>
    <lineage>
        <taxon>Eukaryota</taxon>
        <taxon>Metazoa</taxon>
        <taxon>Ecdysozoa</taxon>
        <taxon>Arthropoda</taxon>
        <taxon>Chelicerata</taxon>
        <taxon>Arachnida</taxon>
        <taxon>Araneae</taxon>
        <taxon>Araneomorphae</taxon>
        <taxon>Entelegynae</taxon>
        <taxon>Araneoidea</taxon>
        <taxon>Nephilidae</taxon>
        <taxon>Trichonephila</taxon>
        <taxon>Trichonephila inaurata</taxon>
    </lineage>
</organism>
<comment type="caution">
    <text evidence="1">The sequence shown here is derived from an EMBL/GenBank/DDBJ whole genome shotgun (WGS) entry which is preliminary data.</text>
</comment>
<name>A0A8X6YQE3_9ARAC</name>
<evidence type="ECO:0000313" key="2">
    <source>
        <dbReference type="Proteomes" id="UP000886998"/>
    </source>
</evidence>
<dbReference type="AlphaFoldDB" id="A0A8X6YQE3"/>
<gene>
    <name evidence="1" type="ORF">TNIN_236291</name>
</gene>
<keyword evidence="2" id="KW-1185">Reference proteome</keyword>
<reference evidence="1" key="1">
    <citation type="submission" date="2020-08" db="EMBL/GenBank/DDBJ databases">
        <title>Multicomponent nature underlies the extraordinary mechanical properties of spider dragline silk.</title>
        <authorList>
            <person name="Kono N."/>
            <person name="Nakamura H."/>
            <person name="Mori M."/>
            <person name="Yoshida Y."/>
            <person name="Ohtoshi R."/>
            <person name="Malay A.D."/>
            <person name="Moran D.A.P."/>
            <person name="Tomita M."/>
            <person name="Numata K."/>
            <person name="Arakawa K."/>
        </authorList>
    </citation>
    <scope>NUCLEOTIDE SEQUENCE</scope>
</reference>
<evidence type="ECO:0000313" key="1">
    <source>
        <dbReference type="EMBL" id="GFY77276.1"/>
    </source>
</evidence>
<protein>
    <submittedName>
        <fullName evidence="1">Uncharacterized protein</fullName>
    </submittedName>
</protein>
<dbReference type="OrthoDB" id="10442269at2759"/>
<dbReference type="Proteomes" id="UP000886998">
    <property type="component" value="Unassembled WGS sequence"/>
</dbReference>
<proteinExistence type="predicted"/>
<dbReference type="EMBL" id="BMAV01022393">
    <property type="protein sequence ID" value="GFY77276.1"/>
    <property type="molecule type" value="Genomic_DNA"/>
</dbReference>